<dbReference type="UniPathway" id="UPA00242"/>
<evidence type="ECO:0000313" key="15">
    <source>
        <dbReference type="EMBL" id="RGV75817.1"/>
    </source>
</evidence>
<feature type="binding site" evidence="13">
    <location>
        <begin position="176"/>
        <end position="178"/>
    </location>
    <ligand>
        <name>beta-D-galactose</name>
        <dbReference type="ChEBI" id="CHEBI:27667"/>
    </ligand>
</feature>
<reference evidence="14" key="2">
    <citation type="submission" date="2022-01" db="EMBL/GenBank/DDBJ databases">
        <title>Novel bile acid biosynthetic pathways are enriched in the microbiome of centenarians.</title>
        <authorList>
            <person name="Sato Y."/>
            <person name="Atarashi K."/>
            <person name="Plichta R.D."/>
            <person name="Arai Y."/>
            <person name="Sasajima S."/>
            <person name="Kearney M.S."/>
            <person name="Suda W."/>
            <person name="Takeshita K."/>
            <person name="Sasaki T."/>
            <person name="Okamoto S."/>
            <person name="Skelly N.A."/>
            <person name="Okamura Y."/>
            <person name="Vlamakis H."/>
            <person name="Li Y."/>
            <person name="Tanoue T."/>
            <person name="Takei H."/>
            <person name="Nittono H."/>
            <person name="Narushima S."/>
            <person name="Irie J."/>
            <person name="Itoh H."/>
            <person name="Moriya K."/>
            <person name="Sugiura Y."/>
            <person name="Suematsu M."/>
            <person name="Moritoki N."/>
            <person name="Shibata S."/>
            <person name="Littman R.D."/>
            <person name="Fischbach A.M."/>
            <person name="Uwamino Y."/>
            <person name="Inoue T."/>
            <person name="Honda A."/>
            <person name="Hattori M."/>
            <person name="Murai T."/>
            <person name="Xavier J.R."/>
            <person name="Hirose N."/>
            <person name="Honda K."/>
        </authorList>
    </citation>
    <scope>NUCLEOTIDE SEQUENCE</scope>
    <source>
        <strain evidence="14">CE91-St7</strain>
    </source>
</reference>
<evidence type="ECO:0000256" key="12">
    <source>
        <dbReference type="PIRSR" id="PIRSR005096-1"/>
    </source>
</evidence>
<dbReference type="PANTHER" id="PTHR10091">
    <property type="entry name" value="ALDOSE-1-EPIMERASE"/>
    <property type="match status" value="1"/>
</dbReference>
<keyword evidence="9 11" id="KW-0413">Isomerase</keyword>
<dbReference type="NCBIfam" id="NF008277">
    <property type="entry name" value="PRK11055.1"/>
    <property type="match status" value="1"/>
</dbReference>
<dbReference type="InterPro" id="IPR015443">
    <property type="entry name" value="Aldose_1-epimerase"/>
</dbReference>
<dbReference type="AlphaFoldDB" id="A0A076IZ04"/>
<evidence type="ECO:0000256" key="2">
    <source>
        <dbReference type="ARBA" id="ARBA00001913"/>
    </source>
</evidence>
<dbReference type="SUPFAM" id="SSF74650">
    <property type="entry name" value="Galactose mutarotase-like"/>
    <property type="match status" value="1"/>
</dbReference>
<evidence type="ECO:0000256" key="3">
    <source>
        <dbReference type="ARBA" id="ARBA00005028"/>
    </source>
</evidence>
<dbReference type="Pfam" id="PF01263">
    <property type="entry name" value="Aldose_epim"/>
    <property type="match status" value="1"/>
</dbReference>
<dbReference type="Proteomes" id="UP001055104">
    <property type="component" value="Unassembled WGS sequence"/>
</dbReference>
<dbReference type="GO" id="GO:0033499">
    <property type="term" value="P:galactose catabolic process via UDP-galactose, Leloir pathway"/>
    <property type="evidence" value="ECO:0007669"/>
    <property type="project" value="TreeGrafter"/>
</dbReference>
<dbReference type="InterPro" id="IPR008183">
    <property type="entry name" value="Aldose_1/G6P_1-epimerase"/>
</dbReference>
<keyword evidence="10 11" id="KW-0119">Carbohydrate metabolism</keyword>
<dbReference type="EMBL" id="BQOB01000001">
    <property type="protein sequence ID" value="GKH79854.1"/>
    <property type="molecule type" value="Genomic_DNA"/>
</dbReference>
<dbReference type="GO" id="GO:0030246">
    <property type="term" value="F:carbohydrate binding"/>
    <property type="evidence" value="ECO:0007669"/>
    <property type="project" value="InterPro"/>
</dbReference>
<evidence type="ECO:0000256" key="5">
    <source>
        <dbReference type="ARBA" id="ARBA00011245"/>
    </source>
</evidence>
<comment type="cofactor">
    <cofactor evidence="2">
        <name>Ca(2+)</name>
        <dbReference type="ChEBI" id="CHEBI:29108"/>
    </cofactor>
</comment>
<comment type="pathway">
    <text evidence="3 11">Carbohydrate metabolism; hexose metabolism.</text>
</comment>
<dbReference type="EC" id="5.1.3.3" evidence="6 11"/>
<dbReference type="Proteomes" id="UP000283678">
    <property type="component" value="Unassembled WGS sequence"/>
</dbReference>
<dbReference type="InterPro" id="IPR018052">
    <property type="entry name" value="Ald1_epimerase_CS"/>
</dbReference>
<feature type="active site" description="Proton acceptor" evidence="12">
    <location>
        <position position="302"/>
    </location>
</feature>
<dbReference type="RefSeq" id="WP_007841134.1">
    <property type="nucleotide sequence ID" value="NZ_BQOA01000001.1"/>
</dbReference>
<reference evidence="15 16" key="1">
    <citation type="submission" date="2018-08" db="EMBL/GenBank/DDBJ databases">
        <title>A genome reference for cultivated species of the human gut microbiota.</title>
        <authorList>
            <person name="Zou Y."/>
            <person name="Xue W."/>
            <person name="Luo G."/>
        </authorList>
    </citation>
    <scope>NUCLEOTIDE SEQUENCE [LARGE SCALE GENOMIC DNA]</scope>
    <source>
        <strain evidence="15 16">AF14-1AC</strain>
    </source>
</reference>
<dbReference type="CDD" id="cd09019">
    <property type="entry name" value="galactose_mutarotase_like"/>
    <property type="match status" value="1"/>
</dbReference>
<comment type="catalytic activity">
    <reaction evidence="1 11">
        <text>alpha-D-glucose = beta-D-glucose</text>
        <dbReference type="Rhea" id="RHEA:10264"/>
        <dbReference type="ChEBI" id="CHEBI:15903"/>
        <dbReference type="ChEBI" id="CHEBI:17925"/>
        <dbReference type="EC" id="5.1.3.3"/>
    </reaction>
</comment>
<gene>
    <name evidence="14" type="ORF">CE91St7_07380</name>
    <name evidence="15" type="ORF">DWW04_12590</name>
</gene>
<evidence type="ECO:0000313" key="14">
    <source>
        <dbReference type="EMBL" id="GKH79854.1"/>
    </source>
</evidence>
<evidence type="ECO:0000256" key="9">
    <source>
        <dbReference type="ARBA" id="ARBA00023235"/>
    </source>
</evidence>
<dbReference type="eggNOG" id="COG2017">
    <property type="taxonomic scope" value="Bacteria"/>
</dbReference>
<dbReference type="PANTHER" id="PTHR10091:SF0">
    <property type="entry name" value="GALACTOSE MUTAROTASE"/>
    <property type="match status" value="1"/>
</dbReference>
<comment type="similarity">
    <text evidence="4 11">Belongs to the aldose epimerase family.</text>
</comment>
<comment type="caution">
    <text evidence="15">The sequence shown here is derived from an EMBL/GenBank/DDBJ whole genome shotgun (WGS) entry which is preliminary data.</text>
</comment>
<evidence type="ECO:0000256" key="13">
    <source>
        <dbReference type="PIRSR" id="PIRSR005096-3"/>
    </source>
</evidence>
<dbReference type="GO" id="GO:0006006">
    <property type="term" value="P:glucose metabolic process"/>
    <property type="evidence" value="ECO:0007669"/>
    <property type="project" value="TreeGrafter"/>
</dbReference>
<dbReference type="GO" id="GO:0005737">
    <property type="term" value="C:cytoplasm"/>
    <property type="evidence" value="ECO:0007669"/>
    <property type="project" value="TreeGrafter"/>
</dbReference>
<sequence length="340" mass="38765">MKIIHKIETYTSDGKPVLRFTVMNSSGAYMEFTNWGARWITASVPDVQGALANILIGYDTLSDYLKDSYYMGATVGRFANRIADASFTIDRKTFHLEVNDGNNTNHGGFSGFHNKMWQWEELPDGIRFSLYSPDGEGGFPGNIHVITDYRFNEDNELSVRHYAETDCATYINMTNHAYFNLRGNGKKITEHRLHISSDRILDTTSAFIPTGRKMKVKNTPFDFTSLKPVGADLYADHEQLLWNKGYNHCYILKDKMSEEMLEAASLYEPVTGRKMTVMTDLPAVLLYTAGYYDRPDTAICLETQFYPDTPSHSDFPSCLVLPEKAYEHCTLFSFQVQKEK</sequence>
<dbReference type="InterPro" id="IPR047215">
    <property type="entry name" value="Galactose_mutarotase-like"/>
</dbReference>
<organism evidence="15 16">
    <name type="scientific">Phocaeicola dorei</name>
    <dbReference type="NCBI Taxonomy" id="357276"/>
    <lineage>
        <taxon>Bacteria</taxon>
        <taxon>Pseudomonadati</taxon>
        <taxon>Bacteroidota</taxon>
        <taxon>Bacteroidia</taxon>
        <taxon>Bacteroidales</taxon>
        <taxon>Bacteroidaceae</taxon>
        <taxon>Phocaeicola</taxon>
    </lineage>
</organism>
<accession>A0A076IZ04</accession>
<feature type="binding site" evidence="13">
    <location>
        <begin position="80"/>
        <end position="81"/>
    </location>
    <ligand>
        <name>beta-D-galactose</name>
        <dbReference type="ChEBI" id="CHEBI:27667"/>
    </ligand>
</feature>
<keyword evidence="8" id="KW-0106">Calcium</keyword>
<dbReference type="GO" id="GO:0004034">
    <property type="term" value="F:aldose 1-epimerase activity"/>
    <property type="evidence" value="ECO:0007669"/>
    <property type="project" value="UniProtKB-EC"/>
</dbReference>
<dbReference type="PIRSF" id="PIRSF005096">
    <property type="entry name" value="GALM"/>
    <property type="match status" value="1"/>
</dbReference>
<comment type="subunit">
    <text evidence="5">Monomer.</text>
</comment>
<dbReference type="InterPro" id="IPR011013">
    <property type="entry name" value="Gal_mutarotase_sf_dom"/>
</dbReference>
<evidence type="ECO:0000256" key="6">
    <source>
        <dbReference type="ARBA" id="ARBA00013185"/>
    </source>
</evidence>
<evidence type="ECO:0000256" key="8">
    <source>
        <dbReference type="ARBA" id="ARBA00022837"/>
    </source>
</evidence>
<dbReference type="KEGG" id="bdo:EL88_23005"/>
<dbReference type="Gene3D" id="2.70.98.10">
    <property type="match status" value="1"/>
</dbReference>
<evidence type="ECO:0000256" key="4">
    <source>
        <dbReference type="ARBA" id="ARBA00006206"/>
    </source>
</evidence>
<name>A0A076IZ04_9BACT</name>
<evidence type="ECO:0000256" key="1">
    <source>
        <dbReference type="ARBA" id="ARBA00001614"/>
    </source>
</evidence>
<feature type="active site" description="Proton donor" evidence="12">
    <location>
        <position position="176"/>
    </location>
</feature>
<evidence type="ECO:0000313" key="16">
    <source>
        <dbReference type="Proteomes" id="UP000283678"/>
    </source>
</evidence>
<dbReference type="InterPro" id="IPR014718">
    <property type="entry name" value="GH-type_carb-bd"/>
</dbReference>
<protein>
    <recommendedName>
        <fullName evidence="7 11">Aldose 1-epimerase</fullName>
        <ecNumber evidence="6 11">5.1.3.3</ecNumber>
    </recommendedName>
</protein>
<dbReference type="EMBL" id="QRZL01000011">
    <property type="protein sequence ID" value="RGV75817.1"/>
    <property type="molecule type" value="Genomic_DNA"/>
</dbReference>
<dbReference type="PROSITE" id="PS00545">
    <property type="entry name" value="ALDOSE_1_EPIMERASE"/>
    <property type="match status" value="1"/>
</dbReference>
<evidence type="ECO:0000256" key="10">
    <source>
        <dbReference type="ARBA" id="ARBA00023277"/>
    </source>
</evidence>
<evidence type="ECO:0000256" key="11">
    <source>
        <dbReference type="PIRNR" id="PIRNR005096"/>
    </source>
</evidence>
<proteinExistence type="inferred from homology"/>
<evidence type="ECO:0000256" key="7">
    <source>
        <dbReference type="ARBA" id="ARBA00014165"/>
    </source>
</evidence>